<evidence type="ECO:0000313" key="8">
    <source>
        <dbReference type="EMBL" id="KAJ1350566.1"/>
    </source>
</evidence>
<dbReference type="EMBL" id="JAHQIW010000891">
    <property type="protein sequence ID" value="KAJ1350566.1"/>
    <property type="molecule type" value="Genomic_DNA"/>
</dbReference>
<dbReference type="Pfam" id="PF00153">
    <property type="entry name" value="Mito_carr"/>
    <property type="match status" value="1"/>
</dbReference>
<dbReference type="Proteomes" id="UP001196413">
    <property type="component" value="Unassembled WGS sequence"/>
</dbReference>
<comment type="subcellular location">
    <subcellularLocation>
        <location evidence="1">Membrane</location>
        <topology evidence="1">Multi-pass membrane protein</topology>
    </subcellularLocation>
</comment>
<evidence type="ECO:0000256" key="7">
    <source>
        <dbReference type="SAM" id="MobiDB-lite"/>
    </source>
</evidence>
<dbReference type="Gene3D" id="1.50.40.10">
    <property type="entry name" value="Mitochondrial carrier domain"/>
    <property type="match status" value="1"/>
</dbReference>
<comment type="caution">
    <text evidence="8">The sequence shown here is derived from an EMBL/GenBank/DDBJ whole genome shotgun (WGS) entry which is preliminary data.</text>
</comment>
<evidence type="ECO:0000256" key="2">
    <source>
        <dbReference type="ARBA" id="ARBA00006375"/>
    </source>
</evidence>
<organism evidence="8 9">
    <name type="scientific">Parelaphostrongylus tenuis</name>
    <name type="common">Meningeal worm</name>
    <dbReference type="NCBI Taxonomy" id="148309"/>
    <lineage>
        <taxon>Eukaryota</taxon>
        <taxon>Metazoa</taxon>
        <taxon>Ecdysozoa</taxon>
        <taxon>Nematoda</taxon>
        <taxon>Chromadorea</taxon>
        <taxon>Rhabditida</taxon>
        <taxon>Rhabditina</taxon>
        <taxon>Rhabditomorpha</taxon>
        <taxon>Strongyloidea</taxon>
        <taxon>Metastrongylidae</taxon>
        <taxon>Parelaphostrongylus</taxon>
    </lineage>
</organism>
<accession>A0AAD5MMJ4</accession>
<feature type="compositionally biased region" description="Polar residues" evidence="7">
    <location>
        <begin position="19"/>
        <end position="44"/>
    </location>
</feature>
<protein>
    <recommendedName>
        <fullName evidence="10">Mitochondrial carrier protein</fullName>
    </recommendedName>
</protein>
<keyword evidence="9" id="KW-1185">Reference proteome</keyword>
<dbReference type="GO" id="GO:0016020">
    <property type="term" value="C:membrane"/>
    <property type="evidence" value="ECO:0007669"/>
    <property type="project" value="UniProtKB-SubCell"/>
</dbReference>
<proteinExistence type="inferred from homology"/>
<reference evidence="8" key="1">
    <citation type="submission" date="2021-06" db="EMBL/GenBank/DDBJ databases">
        <title>Parelaphostrongylus tenuis whole genome reference sequence.</title>
        <authorList>
            <person name="Garwood T.J."/>
            <person name="Larsen P.A."/>
            <person name="Fountain-Jones N.M."/>
            <person name="Garbe J.R."/>
            <person name="Macchietto M.G."/>
            <person name="Kania S.A."/>
            <person name="Gerhold R.W."/>
            <person name="Richards J.E."/>
            <person name="Wolf T.M."/>
        </authorList>
    </citation>
    <scope>NUCLEOTIDE SEQUENCE</scope>
    <source>
        <strain evidence="8">MNPRO001-30</strain>
        <tissue evidence="8">Meninges</tissue>
    </source>
</reference>
<dbReference type="SUPFAM" id="SSF103506">
    <property type="entry name" value="Mitochondrial carrier"/>
    <property type="match status" value="1"/>
</dbReference>
<feature type="compositionally biased region" description="Basic and acidic residues" evidence="7">
    <location>
        <begin position="45"/>
        <end position="55"/>
    </location>
</feature>
<sequence length="138" mass="15044">MRSPSATEGMSRGTKIGEIQQQSGQVSSLEGKTTTSMSSTPRDTTGTERKIEPKRPPGVMTSLFCGAIAGAVAKTVIAPLDRTKIFFQVSTVRGYSFKICSEICCTDISRVWILCPLSWKFGHNDSRYALRCNSVCIV</sequence>
<comment type="similarity">
    <text evidence="2">Belongs to the mitochondrial carrier (TC 2.A.29) family.</text>
</comment>
<dbReference type="InterPro" id="IPR023395">
    <property type="entry name" value="MCP_dom_sf"/>
</dbReference>
<name>A0AAD5MMJ4_PARTN</name>
<dbReference type="GO" id="GO:0055085">
    <property type="term" value="P:transmembrane transport"/>
    <property type="evidence" value="ECO:0007669"/>
    <property type="project" value="InterPro"/>
</dbReference>
<evidence type="ECO:0000256" key="6">
    <source>
        <dbReference type="ARBA" id="ARBA00023136"/>
    </source>
</evidence>
<dbReference type="InterPro" id="IPR002067">
    <property type="entry name" value="MCP"/>
</dbReference>
<keyword evidence="5" id="KW-0677">Repeat</keyword>
<gene>
    <name evidence="8" type="ORF">KIN20_006380</name>
</gene>
<evidence type="ECO:0000256" key="3">
    <source>
        <dbReference type="ARBA" id="ARBA00022448"/>
    </source>
</evidence>
<dbReference type="InterPro" id="IPR018108">
    <property type="entry name" value="MCP_transmembrane"/>
</dbReference>
<feature type="region of interest" description="Disordered" evidence="7">
    <location>
        <begin position="1"/>
        <end position="57"/>
    </location>
</feature>
<keyword evidence="6" id="KW-0472">Membrane</keyword>
<keyword evidence="4" id="KW-0812">Transmembrane</keyword>
<evidence type="ECO:0000313" key="9">
    <source>
        <dbReference type="Proteomes" id="UP001196413"/>
    </source>
</evidence>
<evidence type="ECO:0000256" key="4">
    <source>
        <dbReference type="ARBA" id="ARBA00022692"/>
    </source>
</evidence>
<evidence type="ECO:0000256" key="5">
    <source>
        <dbReference type="ARBA" id="ARBA00022737"/>
    </source>
</evidence>
<dbReference type="PRINTS" id="PR00926">
    <property type="entry name" value="MITOCARRIER"/>
</dbReference>
<evidence type="ECO:0000256" key="1">
    <source>
        <dbReference type="ARBA" id="ARBA00004141"/>
    </source>
</evidence>
<dbReference type="AlphaFoldDB" id="A0AAD5MMJ4"/>
<keyword evidence="3" id="KW-0813">Transport</keyword>
<evidence type="ECO:0008006" key="10">
    <source>
        <dbReference type="Google" id="ProtNLM"/>
    </source>
</evidence>